<evidence type="ECO:0000256" key="1">
    <source>
        <dbReference type="SAM" id="MobiDB-lite"/>
    </source>
</evidence>
<dbReference type="GeneID" id="87872532"/>
<name>A0AAJ0I705_9PEZI</name>
<feature type="region of interest" description="Disordered" evidence="1">
    <location>
        <begin position="20"/>
        <end position="42"/>
    </location>
</feature>
<sequence>MSFNGTFDWVPRGGLIFTPTTQDPDLHIHSGGPNDPDTTTPSHYRIQTQTPNPSYLTPALWIESMTNILSQPSKSLILLESRNGPQEPGFAAPEDVIQSTTKALELKDEQVKRVIGKSGSLTDYFFSESAAASSDSSVELAFRWTSMPGSYVIFMGRFTPRSVVTGSGEKGKETDRMVGIVSHRGLFPISAGEGEGEKEKKKKNVIMDSDLGVALGKHADKLGENPMSVFTVLLQLCESHLDEEIHELGVRLEGTPMEDFAQVAKEMAPEICVLRKACNELLAICGGCLFAIKIWSQKVKVTDTQTCLDGLRRDVQGIRVSVEMRLEKLNYVDGVCSRMTMGAESGRRNRFMEC</sequence>
<evidence type="ECO:0000313" key="2">
    <source>
        <dbReference type="EMBL" id="KAK3492127.1"/>
    </source>
</evidence>
<comment type="caution">
    <text evidence="2">The sequence shown here is derived from an EMBL/GenBank/DDBJ whole genome shotgun (WGS) entry which is preliminary data.</text>
</comment>
<dbReference type="EMBL" id="JAULSX010000004">
    <property type="protein sequence ID" value="KAK3492127.1"/>
    <property type="molecule type" value="Genomic_DNA"/>
</dbReference>
<dbReference type="AlphaFoldDB" id="A0AAJ0I705"/>
<dbReference type="Proteomes" id="UP001285908">
    <property type="component" value="Unassembled WGS sequence"/>
</dbReference>
<accession>A0AAJ0I705</accession>
<reference evidence="2 3" key="1">
    <citation type="journal article" date="2023" name="Mol. Phylogenet. Evol.">
        <title>Genome-scale phylogeny and comparative genomics of the fungal order Sordariales.</title>
        <authorList>
            <person name="Hensen N."/>
            <person name="Bonometti L."/>
            <person name="Westerberg I."/>
            <person name="Brannstrom I.O."/>
            <person name="Guillou S."/>
            <person name="Cros-Aarteil S."/>
            <person name="Calhoun S."/>
            <person name="Haridas S."/>
            <person name="Kuo A."/>
            <person name="Mondo S."/>
            <person name="Pangilinan J."/>
            <person name="Riley R."/>
            <person name="LaButti K."/>
            <person name="Andreopoulos B."/>
            <person name="Lipzen A."/>
            <person name="Chen C."/>
            <person name="Yan M."/>
            <person name="Daum C."/>
            <person name="Ng V."/>
            <person name="Clum A."/>
            <person name="Steindorff A."/>
            <person name="Ohm R.A."/>
            <person name="Martin F."/>
            <person name="Silar P."/>
            <person name="Natvig D.O."/>
            <person name="Lalanne C."/>
            <person name="Gautier V."/>
            <person name="Ament-Velasquez S.L."/>
            <person name="Kruys A."/>
            <person name="Hutchinson M.I."/>
            <person name="Powell A.J."/>
            <person name="Barry K."/>
            <person name="Miller A.N."/>
            <person name="Grigoriev I.V."/>
            <person name="Debuchy R."/>
            <person name="Gladieux P."/>
            <person name="Hiltunen Thoren M."/>
            <person name="Johannesson H."/>
        </authorList>
    </citation>
    <scope>NUCLEOTIDE SEQUENCE [LARGE SCALE GENOMIC DNA]</scope>
    <source>
        <strain evidence="2 3">FGSC 10403</strain>
    </source>
</reference>
<dbReference type="RefSeq" id="XP_062692585.1">
    <property type="nucleotide sequence ID" value="XM_062834910.1"/>
</dbReference>
<organism evidence="2 3">
    <name type="scientific">Neurospora hispaniola</name>
    <dbReference type="NCBI Taxonomy" id="588809"/>
    <lineage>
        <taxon>Eukaryota</taxon>
        <taxon>Fungi</taxon>
        <taxon>Dikarya</taxon>
        <taxon>Ascomycota</taxon>
        <taxon>Pezizomycotina</taxon>
        <taxon>Sordariomycetes</taxon>
        <taxon>Sordariomycetidae</taxon>
        <taxon>Sordariales</taxon>
        <taxon>Sordariaceae</taxon>
        <taxon>Neurospora</taxon>
    </lineage>
</organism>
<protein>
    <submittedName>
        <fullName evidence="2">Uncharacterized protein</fullName>
    </submittedName>
</protein>
<gene>
    <name evidence="2" type="ORF">B0T23DRAFT_316168</name>
</gene>
<evidence type="ECO:0000313" key="3">
    <source>
        <dbReference type="Proteomes" id="UP001285908"/>
    </source>
</evidence>
<keyword evidence="3" id="KW-1185">Reference proteome</keyword>
<proteinExistence type="predicted"/>